<dbReference type="RefSeq" id="XP_024725942.1">
    <property type="nucleotide sequence ID" value="XM_024863290.1"/>
</dbReference>
<dbReference type="GeneID" id="36571371"/>
<dbReference type="InterPro" id="IPR000994">
    <property type="entry name" value="Pept_M24"/>
</dbReference>
<dbReference type="PANTHER" id="PTHR46112:SF2">
    <property type="entry name" value="XAA-PRO AMINOPEPTIDASE P-RELATED"/>
    <property type="match status" value="1"/>
</dbReference>
<dbReference type="Gene3D" id="3.90.230.10">
    <property type="entry name" value="Creatinase/methionine aminopeptidase superfamily"/>
    <property type="match status" value="1"/>
</dbReference>
<dbReference type="InParanoid" id="A0A2T3BG67"/>
<evidence type="ECO:0000313" key="3">
    <source>
        <dbReference type="Proteomes" id="UP000241818"/>
    </source>
</evidence>
<feature type="domain" description="Peptidase M24" evidence="1">
    <location>
        <begin position="263"/>
        <end position="479"/>
    </location>
</feature>
<gene>
    <name evidence="2" type="ORF">M430DRAFT_15631</name>
</gene>
<dbReference type="OrthoDB" id="9995434at2759"/>
<dbReference type="AlphaFoldDB" id="A0A2T3BG67"/>
<keyword evidence="3" id="KW-1185">Reference proteome</keyword>
<dbReference type="Proteomes" id="UP000241818">
    <property type="component" value="Unassembled WGS sequence"/>
</dbReference>
<name>A0A2T3BG67_AMORE</name>
<dbReference type="InterPro" id="IPR036005">
    <property type="entry name" value="Creatinase/aminopeptidase-like"/>
</dbReference>
<sequence length="497" mass="56053">MNVIFKSANWDTIHETRAPSLQLRAKRCFAAAILCASTLFLLYRYSRLWQGSPLLWTTPEDRFVEFQECSIKNLLSTELKFLDSASPLPLDEFVQRRTRLAEALVADHVDAFVVEPGYTFQYYNNISQKDWEVWEPEERPFLMLVQPQVDLTTGTVNAITKFLAPSFEVERVKMLGMPFKEDIAIVPWEEHWNPYETLRRSWTQYPVTEEEVTDERYAPKIMVDEEMRDFIQRGLGENGFDVVGLGGEVERVKQTKSPMEIEIIRAVNTGTVEAVRAMRECMYPGLTENQVMEVLDNTLRAAGMEPFFDIVLFDEDASNPHGGTDGSKALEAQTFVLIDVGAHLFGYSSDICRTFFPPFFPKPTPSSFSALPLGIQEKLRVWAIVFEAQTQSMQAMHAGSAAATVDIAARKVITDAGYGTAFTHRVGHGIGIKAHESPYLNKGNLNVTLRVGMTFTSEPGVYLVDKFGVRHEDILLVKEDGEPEILTGKRASGPWDP</sequence>
<evidence type="ECO:0000313" key="2">
    <source>
        <dbReference type="EMBL" id="PSS28417.1"/>
    </source>
</evidence>
<protein>
    <recommendedName>
        <fullName evidence="1">Peptidase M24 domain-containing protein</fullName>
    </recommendedName>
</protein>
<proteinExistence type="predicted"/>
<evidence type="ECO:0000259" key="1">
    <source>
        <dbReference type="Pfam" id="PF00557"/>
    </source>
</evidence>
<dbReference type="STRING" id="857342.A0A2T3BG67"/>
<dbReference type="PANTHER" id="PTHR46112">
    <property type="entry name" value="AMINOPEPTIDASE"/>
    <property type="match status" value="1"/>
</dbReference>
<dbReference type="InterPro" id="IPR050659">
    <property type="entry name" value="Peptidase_M24B"/>
</dbReference>
<reference evidence="2 3" key="1">
    <citation type="journal article" date="2018" name="New Phytol.">
        <title>Comparative genomics and transcriptomics depict ericoid mycorrhizal fungi as versatile saprotrophs and plant mutualists.</title>
        <authorList>
            <person name="Martino E."/>
            <person name="Morin E."/>
            <person name="Grelet G.A."/>
            <person name="Kuo A."/>
            <person name="Kohler A."/>
            <person name="Daghino S."/>
            <person name="Barry K.W."/>
            <person name="Cichocki N."/>
            <person name="Clum A."/>
            <person name="Dockter R.B."/>
            <person name="Hainaut M."/>
            <person name="Kuo R.C."/>
            <person name="LaButti K."/>
            <person name="Lindahl B.D."/>
            <person name="Lindquist E.A."/>
            <person name="Lipzen A."/>
            <person name="Khouja H.R."/>
            <person name="Magnuson J."/>
            <person name="Murat C."/>
            <person name="Ohm R.A."/>
            <person name="Singer S.W."/>
            <person name="Spatafora J.W."/>
            <person name="Wang M."/>
            <person name="Veneault-Fourrey C."/>
            <person name="Henrissat B."/>
            <person name="Grigoriev I.V."/>
            <person name="Martin F.M."/>
            <person name="Perotto S."/>
        </authorList>
    </citation>
    <scope>NUCLEOTIDE SEQUENCE [LARGE SCALE GENOMIC DNA]</scope>
    <source>
        <strain evidence="2 3">ATCC 22711</strain>
    </source>
</reference>
<dbReference type="SUPFAM" id="SSF55920">
    <property type="entry name" value="Creatinase/aminopeptidase"/>
    <property type="match status" value="1"/>
</dbReference>
<dbReference type="SUPFAM" id="SSF53092">
    <property type="entry name" value="Creatinase/prolidase N-terminal domain"/>
    <property type="match status" value="1"/>
</dbReference>
<dbReference type="Pfam" id="PF00557">
    <property type="entry name" value="Peptidase_M24"/>
    <property type="match status" value="1"/>
</dbReference>
<accession>A0A2T3BG67</accession>
<dbReference type="EMBL" id="KZ679006">
    <property type="protein sequence ID" value="PSS28417.1"/>
    <property type="molecule type" value="Genomic_DNA"/>
</dbReference>
<dbReference type="InterPro" id="IPR029149">
    <property type="entry name" value="Creatin/AminoP/Spt16_N"/>
</dbReference>
<dbReference type="Gene3D" id="3.40.350.10">
    <property type="entry name" value="Creatinase/prolidase N-terminal domain"/>
    <property type="match status" value="1"/>
</dbReference>
<organism evidence="2 3">
    <name type="scientific">Amorphotheca resinae ATCC 22711</name>
    <dbReference type="NCBI Taxonomy" id="857342"/>
    <lineage>
        <taxon>Eukaryota</taxon>
        <taxon>Fungi</taxon>
        <taxon>Dikarya</taxon>
        <taxon>Ascomycota</taxon>
        <taxon>Pezizomycotina</taxon>
        <taxon>Leotiomycetes</taxon>
        <taxon>Helotiales</taxon>
        <taxon>Amorphothecaceae</taxon>
        <taxon>Amorphotheca</taxon>
    </lineage>
</organism>